<dbReference type="Pfam" id="PF04749">
    <property type="entry name" value="PLAC8"/>
    <property type="match status" value="1"/>
</dbReference>
<dbReference type="OrthoDB" id="1045822at2759"/>
<dbReference type="OMA" id="FENIVGC"/>
<dbReference type="InParanoid" id="A2EL56"/>
<keyword evidence="2" id="KW-1185">Reference proteome</keyword>
<evidence type="ECO:0000313" key="1">
    <source>
        <dbReference type="EMBL" id="EAY06609.1"/>
    </source>
</evidence>
<gene>
    <name evidence="1" type="ORF">TVAG_056030</name>
</gene>
<dbReference type="VEuPathDB" id="TrichDB:TVAGG3_0217280"/>
<reference evidence="1" key="2">
    <citation type="journal article" date="2007" name="Science">
        <title>Draft genome sequence of the sexually transmitted pathogen Trichomonas vaginalis.</title>
        <authorList>
            <person name="Carlton J.M."/>
            <person name="Hirt R.P."/>
            <person name="Silva J.C."/>
            <person name="Delcher A.L."/>
            <person name="Schatz M."/>
            <person name="Zhao Q."/>
            <person name="Wortman J.R."/>
            <person name="Bidwell S.L."/>
            <person name="Alsmark U.C.M."/>
            <person name="Besteiro S."/>
            <person name="Sicheritz-Ponten T."/>
            <person name="Noel C.J."/>
            <person name="Dacks J.B."/>
            <person name="Foster P.G."/>
            <person name="Simillion C."/>
            <person name="Van de Peer Y."/>
            <person name="Miranda-Saavedra D."/>
            <person name="Barton G.J."/>
            <person name="Westrop G.D."/>
            <person name="Mueller S."/>
            <person name="Dessi D."/>
            <person name="Fiori P.L."/>
            <person name="Ren Q."/>
            <person name="Paulsen I."/>
            <person name="Zhang H."/>
            <person name="Bastida-Corcuera F.D."/>
            <person name="Simoes-Barbosa A."/>
            <person name="Brown M.T."/>
            <person name="Hayes R.D."/>
            <person name="Mukherjee M."/>
            <person name="Okumura C.Y."/>
            <person name="Schneider R."/>
            <person name="Smith A.J."/>
            <person name="Vanacova S."/>
            <person name="Villalvazo M."/>
            <person name="Haas B.J."/>
            <person name="Pertea M."/>
            <person name="Feldblyum T.V."/>
            <person name="Utterback T.R."/>
            <person name="Shu C.L."/>
            <person name="Osoegawa K."/>
            <person name="de Jong P.J."/>
            <person name="Hrdy I."/>
            <person name="Horvathova L."/>
            <person name="Zubacova Z."/>
            <person name="Dolezal P."/>
            <person name="Malik S.B."/>
            <person name="Logsdon J.M. Jr."/>
            <person name="Henze K."/>
            <person name="Gupta A."/>
            <person name="Wang C.C."/>
            <person name="Dunne R.L."/>
            <person name="Upcroft J.A."/>
            <person name="Upcroft P."/>
            <person name="White O."/>
            <person name="Salzberg S.L."/>
            <person name="Tang P."/>
            <person name="Chiu C.-H."/>
            <person name="Lee Y.-S."/>
            <person name="Embley T.M."/>
            <person name="Coombs G.H."/>
            <person name="Mottram J.C."/>
            <person name="Tachezy J."/>
            <person name="Fraser-Liggett C.M."/>
            <person name="Johnson P.J."/>
        </authorList>
    </citation>
    <scope>NUCLEOTIDE SEQUENCE [LARGE SCALE GENOMIC DNA]</scope>
    <source>
        <strain evidence="1">G3</strain>
    </source>
</reference>
<dbReference type="NCBIfam" id="TIGR01571">
    <property type="entry name" value="A_thal_Cys_rich"/>
    <property type="match status" value="1"/>
</dbReference>
<protein>
    <submittedName>
        <fullName evidence="1">Uncharacterized protein</fullName>
    </submittedName>
</protein>
<dbReference type="PANTHER" id="PTHR15907">
    <property type="entry name" value="DUF614 FAMILY PROTEIN-RELATED"/>
    <property type="match status" value="1"/>
</dbReference>
<dbReference type="RefSeq" id="XP_001318832.1">
    <property type="nucleotide sequence ID" value="XM_001318797.1"/>
</dbReference>
<organism evidence="1 2">
    <name type="scientific">Trichomonas vaginalis (strain ATCC PRA-98 / G3)</name>
    <dbReference type="NCBI Taxonomy" id="412133"/>
    <lineage>
        <taxon>Eukaryota</taxon>
        <taxon>Metamonada</taxon>
        <taxon>Parabasalia</taxon>
        <taxon>Trichomonadida</taxon>
        <taxon>Trichomonadidae</taxon>
        <taxon>Trichomonas</taxon>
    </lineage>
</organism>
<dbReference type="EMBL" id="DS113419">
    <property type="protein sequence ID" value="EAY06609.1"/>
    <property type="molecule type" value="Genomic_DNA"/>
</dbReference>
<dbReference type="KEGG" id="tva:4764488"/>
<name>A2EL56_TRIV3</name>
<proteinExistence type="predicted"/>
<dbReference type="VEuPathDB" id="TrichDB:TVAG_056030"/>
<dbReference type="InterPro" id="IPR006461">
    <property type="entry name" value="PLAC_motif_containing"/>
</dbReference>
<reference evidence="1" key="1">
    <citation type="submission" date="2006-10" db="EMBL/GenBank/DDBJ databases">
        <authorList>
            <person name="Amadeo P."/>
            <person name="Zhao Q."/>
            <person name="Wortman J."/>
            <person name="Fraser-Liggett C."/>
            <person name="Carlton J."/>
        </authorList>
    </citation>
    <scope>NUCLEOTIDE SEQUENCE</scope>
    <source>
        <strain evidence="1">G3</strain>
    </source>
</reference>
<dbReference type="Proteomes" id="UP000001542">
    <property type="component" value="Unassembled WGS sequence"/>
</dbReference>
<dbReference type="AlphaFoldDB" id="A2EL56"/>
<evidence type="ECO:0000313" key="2">
    <source>
        <dbReference type="Proteomes" id="UP000001542"/>
    </source>
</evidence>
<sequence>MSNDYNTTLLNCFADSSVCVLGCFCPCILSGKNMARMLNEDYRPVYGLCCPSPFWTRRLLRIRYNFEPDEGHDCLIFTFCLPCGICQDARELNFREQTA</sequence>
<accession>A2EL56</accession>